<dbReference type="OrthoDB" id="9770388at2"/>
<dbReference type="GO" id="GO:0004177">
    <property type="term" value="F:aminopeptidase activity"/>
    <property type="evidence" value="ECO:0007669"/>
    <property type="project" value="UniProtKB-KW"/>
</dbReference>
<evidence type="ECO:0000313" key="4">
    <source>
        <dbReference type="Proteomes" id="UP000306317"/>
    </source>
</evidence>
<evidence type="ECO:0000313" key="3">
    <source>
        <dbReference type="EMBL" id="THD09797.1"/>
    </source>
</evidence>
<dbReference type="PANTHER" id="PTHR36512">
    <property type="entry name" value="D-AMINOPEPTIDASE"/>
    <property type="match status" value="1"/>
</dbReference>
<dbReference type="AlphaFoldDB" id="A0A4S3KLP9"/>
<feature type="chain" id="PRO_5020237618" evidence="2">
    <location>
        <begin position="20"/>
        <end position="385"/>
    </location>
</feature>
<dbReference type="Gene3D" id="3.60.70.12">
    <property type="entry name" value="L-amino peptidase D-ALA esterase/amidase"/>
    <property type="match status" value="1"/>
</dbReference>
<feature type="signal peptide" evidence="2">
    <location>
        <begin position="1"/>
        <end position="19"/>
    </location>
</feature>
<sequence>MFRFTLTLALCALAGLAYAAGPRARDLGVPFDGTPGPLDAITDVAGVTVGQVTLIEDLPNGHKVRTGVTAILPRGKASYEIPAFGGWFALNGNGEMTGTAWLDESGQLEGPVMLTNTHSVGVVRDAVIAERVHAGGADASGYWWSLPVVAETWDGELNDINGFHVHSADAARALHEATGGPVAEGNVGGGTGMICHEFKCGIGTASRRVRIGGHDYTLGVLVQANYGLRDSLRIAGVPVGQYLREDRLYSATNPAAVDTGSIIIVVATDAPLLPHQLKRIAKRAGMGLARMGSYSGNGSGDIFVAFSTANADALHDRPLQQAGFIGNDHIDPLFEATVQASEEAIVNAMIAAKDMCGQGGHCAKAIPHAELVALLKRFGRYQPPH</sequence>
<evidence type="ECO:0000256" key="2">
    <source>
        <dbReference type="SAM" id="SignalP"/>
    </source>
</evidence>
<dbReference type="CDD" id="cd02253">
    <property type="entry name" value="DmpA"/>
    <property type="match status" value="1"/>
</dbReference>
<keyword evidence="4" id="KW-1185">Reference proteome</keyword>
<dbReference type="Proteomes" id="UP000306317">
    <property type="component" value="Unassembled WGS sequence"/>
</dbReference>
<reference evidence="3 4" key="1">
    <citation type="submission" date="2017-02" db="EMBL/GenBank/DDBJ databases">
        <title>Whole genome sequencing of Rhodanobacter lindaniclasticus DSM 17932.</title>
        <authorList>
            <person name="Kumar S."/>
            <person name="Patil P."/>
            <person name="Patil P.B."/>
        </authorList>
    </citation>
    <scope>NUCLEOTIDE SEQUENCE [LARGE SCALE GENOMIC DNA]</scope>
    <source>
        <strain evidence="3 4">DSM 17932</strain>
    </source>
</reference>
<dbReference type="Pfam" id="PF03576">
    <property type="entry name" value="Peptidase_S58"/>
    <property type="match status" value="1"/>
</dbReference>
<dbReference type="EMBL" id="MWIO01000005">
    <property type="protein sequence ID" value="THD09797.1"/>
    <property type="molecule type" value="Genomic_DNA"/>
</dbReference>
<keyword evidence="3" id="KW-0645">Protease</keyword>
<proteinExistence type="inferred from homology"/>
<gene>
    <name evidence="3" type="ORF">B1991_01730</name>
</gene>
<keyword evidence="2" id="KW-0732">Signal</keyword>
<name>A0A4S3KLP9_9GAMM</name>
<comment type="similarity">
    <text evidence="1">Belongs to the peptidase S58 family.</text>
</comment>
<evidence type="ECO:0000256" key="1">
    <source>
        <dbReference type="ARBA" id="ARBA00007068"/>
    </source>
</evidence>
<dbReference type="SUPFAM" id="SSF56266">
    <property type="entry name" value="DmpA/ArgJ-like"/>
    <property type="match status" value="1"/>
</dbReference>
<protein>
    <submittedName>
        <fullName evidence="3">Aminopeptidase</fullName>
    </submittedName>
</protein>
<dbReference type="RefSeq" id="WP_136256987.1">
    <property type="nucleotide sequence ID" value="NZ_MWIO01000005.1"/>
</dbReference>
<keyword evidence="3" id="KW-0378">Hydrolase</keyword>
<organism evidence="3 4">
    <name type="scientific">Rhodanobacter lindaniclasticus</name>
    <dbReference type="NCBI Taxonomy" id="75310"/>
    <lineage>
        <taxon>Bacteria</taxon>
        <taxon>Pseudomonadati</taxon>
        <taxon>Pseudomonadota</taxon>
        <taxon>Gammaproteobacteria</taxon>
        <taxon>Lysobacterales</taxon>
        <taxon>Rhodanobacteraceae</taxon>
        <taxon>Rhodanobacter</taxon>
    </lineage>
</organism>
<dbReference type="PANTHER" id="PTHR36512:SF3">
    <property type="entry name" value="BLR5678 PROTEIN"/>
    <property type="match status" value="1"/>
</dbReference>
<dbReference type="InterPro" id="IPR016117">
    <property type="entry name" value="ArgJ-like_dom_sf"/>
</dbReference>
<keyword evidence="3" id="KW-0031">Aminopeptidase</keyword>
<accession>A0A4S3KLP9</accession>
<dbReference type="InterPro" id="IPR005321">
    <property type="entry name" value="Peptidase_S58_DmpA"/>
</dbReference>
<comment type="caution">
    <text evidence="3">The sequence shown here is derived from an EMBL/GenBank/DDBJ whole genome shotgun (WGS) entry which is preliminary data.</text>
</comment>